<dbReference type="Pfam" id="PF07534">
    <property type="entry name" value="TLD"/>
    <property type="match status" value="1"/>
</dbReference>
<evidence type="ECO:0000313" key="3">
    <source>
        <dbReference type="Proteomes" id="UP000007797"/>
    </source>
</evidence>
<dbReference type="AlphaFoldDB" id="F4Q508"/>
<feature type="domain" description="TLDc" evidence="1">
    <location>
        <begin position="1"/>
        <end position="74"/>
    </location>
</feature>
<evidence type="ECO:0000313" key="2">
    <source>
        <dbReference type="EMBL" id="EGG17114.1"/>
    </source>
</evidence>
<reference evidence="3" key="1">
    <citation type="journal article" date="2011" name="Genome Res.">
        <title>Phylogeny-wide analysis of social amoeba genomes highlights ancient origins for complex intercellular communication.</title>
        <authorList>
            <person name="Heidel A.J."/>
            <person name="Lawal H.M."/>
            <person name="Felder M."/>
            <person name="Schilde C."/>
            <person name="Helps N.R."/>
            <person name="Tunggal B."/>
            <person name="Rivero F."/>
            <person name="John U."/>
            <person name="Schleicher M."/>
            <person name="Eichinger L."/>
            <person name="Platzer M."/>
            <person name="Noegel A.A."/>
            <person name="Schaap P."/>
            <person name="Gloeckner G."/>
        </authorList>
    </citation>
    <scope>NUCLEOTIDE SEQUENCE [LARGE SCALE GENOMIC DNA]</scope>
    <source>
        <strain evidence="3">SH3</strain>
    </source>
</reference>
<dbReference type="EMBL" id="GL883021">
    <property type="protein sequence ID" value="EGG17114.1"/>
    <property type="molecule type" value="Genomic_DNA"/>
</dbReference>
<dbReference type="InterPro" id="IPR006571">
    <property type="entry name" value="TLDc_dom"/>
</dbReference>
<protein>
    <recommendedName>
        <fullName evidence="1">TLDc domain-containing protein</fullName>
    </recommendedName>
</protein>
<dbReference type="OrthoDB" id="17470at2759"/>
<dbReference type="Proteomes" id="UP000007797">
    <property type="component" value="Unassembled WGS sequence"/>
</dbReference>
<dbReference type="KEGG" id="dfa:DFA_08096"/>
<name>F4Q508_CACFS</name>
<accession>F4Q508</accession>
<gene>
    <name evidence="2" type="ORF">DFA_08096</name>
</gene>
<dbReference type="PROSITE" id="PS51886">
    <property type="entry name" value="TLDC"/>
    <property type="match status" value="1"/>
</dbReference>
<evidence type="ECO:0000259" key="1">
    <source>
        <dbReference type="PROSITE" id="PS51886"/>
    </source>
</evidence>
<proteinExistence type="predicted"/>
<dbReference type="RefSeq" id="XP_004355598.1">
    <property type="nucleotide sequence ID" value="XM_004355545.1"/>
</dbReference>
<organism evidence="2 3">
    <name type="scientific">Cavenderia fasciculata</name>
    <name type="common">Slime mold</name>
    <name type="synonym">Dictyostelium fasciculatum</name>
    <dbReference type="NCBI Taxonomy" id="261658"/>
    <lineage>
        <taxon>Eukaryota</taxon>
        <taxon>Amoebozoa</taxon>
        <taxon>Evosea</taxon>
        <taxon>Eumycetozoa</taxon>
        <taxon>Dictyostelia</taxon>
        <taxon>Acytosteliales</taxon>
        <taxon>Cavenderiaceae</taxon>
        <taxon>Cavenderia</taxon>
    </lineage>
</organism>
<dbReference type="GeneID" id="14869698"/>
<keyword evidence="3" id="KW-1185">Reference proteome</keyword>
<sequence>MDHIEKEMNFFRIFPSPSPSSIVSNGTRDGFQVSSFHFKCDGKGPTITLVKSNNGNEFGGYNSQSWNSSTNTYY</sequence>